<dbReference type="Proteomes" id="UP000217144">
    <property type="component" value="Chromosome"/>
</dbReference>
<dbReference type="EMBL" id="CP016769">
    <property type="protein sequence ID" value="ASY10417.1"/>
    <property type="molecule type" value="Genomic_DNA"/>
</dbReference>
<feature type="transmembrane region" description="Helical" evidence="1">
    <location>
        <begin position="99"/>
        <end position="123"/>
    </location>
</feature>
<keyword evidence="1" id="KW-0472">Membrane</keyword>
<protein>
    <submittedName>
        <fullName evidence="2">Uncharacterized protein</fullName>
    </submittedName>
</protein>
<evidence type="ECO:0000256" key="1">
    <source>
        <dbReference type="SAM" id="Phobius"/>
    </source>
</evidence>
<dbReference type="RefSeq" id="WP_095670905.1">
    <property type="nucleotide sequence ID" value="NZ_CP016769.1"/>
</dbReference>
<proteinExistence type="predicted"/>
<keyword evidence="3" id="KW-1185">Reference proteome</keyword>
<gene>
    <name evidence="2" type="ORF">A1s21148_02505</name>
</gene>
<organism evidence="2 3">
    <name type="scientific">Candidatus Planktophila lacus</name>
    <dbReference type="NCBI Taxonomy" id="1884913"/>
    <lineage>
        <taxon>Bacteria</taxon>
        <taxon>Bacillati</taxon>
        <taxon>Actinomycetota</taxon>
        <taxon>Actinomycetes</taxon>
        <taxon>Candidatus Nanopelagicales</taxon>
        <taxon>Candidatus Nanopelagicaceae</taxon>
        <taxon>Candidatus Planktophila</taxon>
    </lineage>
</organism>
<sequence>MEEKSLIKQWNQLRLQIIQAQVAPALVLIAIVALAAIGSFETASDGAKYLALGVAAVTGILATISQYAAVREGEALIIDLRKVEKPSAMTEKIADSRGLVSLSAIAIIAFDIAIFALVVWAVLGA</sequence>
<feature type="transmembrane region" description="Helical" evidence="1">
    <location>
        <begin position="20"/>
        <end position="37"/>
    </location>
</feature>
<dbReference type="KEGG" id="plan:A1s21148_02505"/>
<evidence type="ECO:0000313" key="3">
    <source>
        <dbReference type="Proteomes" id="UP000217144"/>
    </source>
</evidence>
<evidence type="ECO:0000313" key="2">
    <source>
        <dbReference type="EMBL" id="ASY10417.1"/>
    </source>
</evidence>
<name>A0AAC9YQ68_9ACTN</name>
<keyword evidence="1" id="KW-1133">Transmembrane helix</keyword>
<accession>A0AAC9YQ68</accession>
<keyword evidence="1" id="KW-0812">Transmembrane</keyword>
<feature type="transmembrane region" description="Helical" evidence="1">
    <location>
        <begin position="49"/>
        <end position="70"/>
    </location>
</feature>
<reference evidence="2 3" key="1">
    <citation type="submission" date="2016-07" db="EMBL/GenBank/DDBJ databases">
        <title>High microdiversification within the ubiquitous acI lineage of Actinobacteria.</title>
        <authorList>
            <person name="Neuenschwander S.M."/>
            <person name="Salcher M."/>
            <person name="Ghai R."/>
            <person name="Pernthaler J."/>
        </authorList>
    </citation>
    <scope>NUCLEOTIDE SEQUENCE [LARGE SCALE GENOMIC DNA]</scope>
    <source>
        <strain evidence="2">MMS-21-148</strain>
    </source>
</reference>
<dbReference type="AlphaFoldDB" id="A0AAC9YQ68"/>